<keyword evidence="2" id="KW-1185">Reference proteome</keyword>
<evidence type="ECO:0000313" key="1">
    <source>
        <dbReference type="EMBL" id="KAJ1090762.1"/>
    </source>
</evidence>
<gene>
    <name evidence="1" type="ORF">NDU88_003891</name>
</gene>
<dbReference type="Proteomes" id="UP001066276">
    <property type="component" value="Chromosome 11"/>
</dbReference>
<name>A0AAV7LGQ6_PLEWA</name>
<organism evidence="1 2">
    <name type="scientific">Pleurodeles waltl</name>
    <name type="common">Iberian ribbed newt</name>
    <dbReference type="NCBI Taxonomy" id="8319"/>
    <lineage>
        <taxon>Eukaryota</taxon>
        <taxon>Metazoa</taxon>
        <taxon>Chordata</taxon>
        <taxon>Craniata</taxon>
        <taxon>Vertebrata</taxon>
        <taxon>Euteleostomi</taxon>
        <taxon>Amphibia</taxon>
        <taxon>Batrachia</taxon>
        <taxon>Caudata</taxon>
        <taxon>Salamandroidea</taxon>
        <taxon>Salamandridae</taxon>
        <taxon>Pleurodelinae</taxon>
        <taxon>Pleurodeles</taxon>
    </lineage>
</organism>
<reference evidence="1" key="1">
    <citation type="journal article" date="2022" name="bioRxiv">
        <title>Sequencing and chromosome-scale assembly of the giantPleurodeles waltlgenome.</title>
        <authorList>
            <person name="Brown T."/>
            <person name="Elewa A."/>
            <person name="Iarovenko S."/>
            <person name="Subramanian E."/>
            <person name="Araus A.J."/>
            <person name="Petzold A."/>
            <person name="Susuki M."/>
            <person name="Suzuki K.-i.T."/>
            <person name="Hayashi T."/>
            <person name="Toyoda A."/>
            <person name="Oliveira C."/>
            <person name="Osipova E."/>
            <person name="Leigh N.D."/>
            <person name="Simon A."/>
            <person name="Yun M.H."/>
        </authorList>
    </citation>
    <scope>NUCLEOTIDE SEQUENCE</scope>
    <source>
        <strain evidence="1">20211129_DDA</strain>
        <tissue evidence="1">Liver</tissue>
    </source>
</reference>
<accession>A0AAV7LGQ6</accession>
<evidence type="ECO:0000313" key="2">
    <source>
        <dbReference type="Proteomes" id="UP001066276"/>
    </source>
</evidence>
<protein>
    <submittedName>
        <fullName evidence="1">Uncharacterized protein</fullName>
    </submittedName>
</protein>
<dbReference type="EMBL" id="JANPWB010000015">
    <property type="protein sequence ID" value="KAJ1090762.1"/>
    <property type="molecule type" value="Genomic_DNA"/>
</dbReference>
<sequence>MNKTHPKLTFEQRKAYRLLEEPMLDPEQKEDGLGFELGNDLHNILTTMQHSLTKIDVSEAEDEQVLTVEMQKWLEKALLMLQAKVEDLEVCSRLNTLRIVGLSNRRI</sequence>
<proteinExistence type="predicted"/>
<dbReference type="AlphaFoldDB" id="A0AAV7LGQ6"/>
<comment type="caution">
    <text evidence="1">The sequence shown here is derived from an EMBL/GenBank/DDBJ whole genome shotgun (WGS) entry which is preliminary data.</text>
</comment>